<organism evidence="1 2">
    <name type="scientific">Eragrostis curvula</name>
    <name type="common">weeping love grass</name>
    <dbReference type="NCBI Taxonomy" id="38414"/>
    <lineage>
        <taxon>Eukaryota</taxon>
        <taxon>Viridiplantae</taxon>
        <taxon>Streptophyta</taxon>
        <taxon>Embryophyta</taxon>
        <taxon>Tracheophyta</taxon>
        <taxon>Spermatophyta</taxon>
        <taxon>Magnoliopsida</taxon>
        <taxon>Liliopsida</taxon>
        <taxon>Poales</taxon>
        <taxon>Poaceae</taxon>
        <taxon>PACMAD clade</taxon>
        <taxon>Chloridoideae</taxon>
        <taxon>Eragrostideae</taxon>
        <taxon>Eragrostidinae</taxon>
        <taxon>Eragrostis</taxon>
    </lineage>
</organism>
<feature type="non-terminal residue" evidence="1">
    <location>
        <position position="149"/>
    </location>
</feature>
<name>A0A5J9WN71_9POAL</name>
<comment type="caution">
    <text evidence="1">The sequence shown here is derived from an EMBL/GenBank/DDBJ whole genome shotgun (WGS) entry which is preliminary data.</text>
</comment>
<dbReference type="EMBL" id="RWGY01000002">
    <property type="protein sequence ID" value="TVU49551.1"/>
    <property type="molecule type" value="Genomic_DNA"/>
</dbReference>
<keyword evidence="2" id="KW-1185">Reference proteome</keyword>
<feature type="non-terminal residue" evidence="1">
    <location>
        <position position="1"/>
    </location>
</feature>
<protein>
    <submittedName>
        <fullName evidence="1">Uncharacterized protein</fullName>
    </submittedName>
</protein>
<gene>
    <name evidence="1" type="ORF">EJB05_00864</name>
</gene>
<dbReference type="Gramene" id="TVU49551">
    <property type="protein sequence ID" value="TVU49551"/>
    <property type="gene ID" value="EJB05_00864"/>
</dbReference>
<reference evidence="1 2" key="1">
    <citation type="journal article" date="2019" name="Sci. Rep.">
        <title>A high-quality genome of Eragrostis curvula grass provides insights into Poaceae evolution and supports new strategies to enhance forage quality.</title>
        <authorList>
            <person name="Carballo J."/>
            <person name="Santos B.A.C.M."/>
            <person name="Zappacosta D."/>
            <person name="Garbus I."/>
            <person name="Selva J.P."/>
            <person name="Gallo C.A."/>
            <person name="Diaz A."/>
            <person name="Albertini E."/>
            <person name="Caccamo M."/>
            <person name="Echenique V."/>
        </authorList>
    </citation>
    <scope>NUCLEOTIDE SEQUENCE [LARGE SCALE GENOMIC DNA]</scope>
    <source>
        <strain evidence="2">cv. Victoria</strain>
        <tissue evidence="1">Leaf</tissue>
    </source>
</reference>
<dbReference type="Proteomes" id="UP000324897">
    <property type="component" value="Chromosome 6"/>
</dbReference>
<dbReference type="OrthoDB" id="1303839at2759"/>
<evidence type="ECO:0000313" key="1">
    <source>
        <dbReference type="EMBL" id="TVU49551.1"/>
    </source>
</evidence>
<proteinExistence type="predicted"/>
<accession>A0A5J9WN71</accession>
<dbReference type="AlphaFoldDB" id="A0A5J9WN71"/>
<evidence type="ECO:0000313" key="2">
    <source>
        <dbReference type="Proteomes" id="UP000324897"/>
    </source>
</evidence>
<sequence length="149" mass="17658">MLRWICGHTRRDRVRNDYIRERLGVAPTEKKIIQYRLRWLYMCNEDQRRRLYVVGFQCPENVKRGRGRPTLTWAETGFISAYPNLLGRKGFVVVVRKKERLDSSSMWNPAPKQTFVNIRNEEEKVMVQYASINIETMVMHTFLVMDGGS</sequence>